<keyword evidence="3" id="KW-1185">Reference proteome</keyword>
<feature type="compositionally biased region" description="Acidic residues" evidence="1">
    <location>
        <begin position="14"/>
        <end position="23"/>
    </location>
</feature>
<dbReference type="EMBL" id="JABFUD020000001">
    <property type="protein sequence ID" value="KAI5083847.1"/>
    <property type="molecule type" value="Genomic_DNA"/>
</dbReference>
<feature type="region of interest" description="Disordered" evidence="1">
    <location>
        <begin position="1"/>
        <end position="24"/>
    </location>
</feature>
<accession>A0A9D4VEA8</accession>
<evidence type="ECO:0000313" key="2">
    <source>
        <dbReference type="EMBL" id="KAI5083847.1"/>
    </source>
</evidence>
<dbReference type="OrthoDB" id="1977399at2759"/>
<dbReference type="AlphaFoldDB" id="A0A9D4VEA8"/>
<evidence type="ECO:0000256" key="1">
    <source>
        <dbReference type="SAM" id="MobiDB-lite"/>
    </source>
</evidence>
<sequence>MEENDEHQAQVSEFDGDGNDIIDEPMSISENEENQSSPLYLELVERILELQNLWDEHKLPIGVQDRMLRILFGDLGGARVIKNSSKRSMARLLVQLPPTWEGDLGGIQIPACWDQLQTMLKDLGMVSSLRYRICKGSDVAKHPPKLIQPSNEDNFTGEVLKCTCEGGSLSSRLKRDCLE</sequence>
<name>A0A9D4VEA8_ADICA</name>
<gene>
    <name evidence="2" type="ORF">GOP47_0000016</name>
</gene>
<proteinExistence type="predicted"/>
<dbReference type="Proteomes" id="UP000886520">
    <property type="component" value="Chromosome 1"/>
</dbReference>
<comment type="caution">
    <text evidence="2">The sequence shown here is derived from an EMBL/GenBank/DDBJ whole genome shotgun (WGS) entry which is preliminary data.</text>
</comment>
<evidence type="ECO:0000313" key="3">
    <source>
        <dbReference type="Proteomes" id="UP000886520"/>
    </source>
</evidence>
<protein>
    <submittedName>
        <fullName evidence="2">Uncharacterized protein</fullName>
    </submittedName>
</protein>
<reference evidence="2" key="1">
    <citation type="submission" date="2021-01" db="EMBL/GenBank/DDBJ databases">
        <title>Adiantum capillus-veneris genome.</title>
        <authorList>
            <person name="Fang Y."/>
            <person name="Liao Q."/>
        </authorList>
    </citation>
    <scope>NUCLEOTIDE SEQUENCE</scope>
    <source>
        <strain evidence="2">H3</strain>
        <tissue evidence="2">Leaf</tissue>
    </source>
</reference>
<organism evidence="2 3">
    <name type="scientific">Adiantum capillus-veneris</name>
    <name type="common">Maidenhair fern</name>
    <dbReference type="NCBI Taxonomy" id="13818"/>
    <lineage>
        <taxon>Eukaryota</taxon>
        <taxon>Viridiplantae</taxon>
        <taxon>Streptophyta</taxon>
        <taxon>Embryophyta</taxon>
        <taxon>Tracheophyta</taxon>
        <taxon>Polypodiopsida</taxon>
        <taxon>Polypodiidae</taxon>
        <taxon>Polypodiales</taxon>
        <taxon>Pteridineae</taxon>
        <taxon>Pteridaceae</taxon>
        <taxon>Vittarioideae</taxon>
        <taxon>Adiantum</taxon>
    </lineage>
</organism>